<organism evidence="4 5">
    <name type="scientific">Paenibacillus aceti</name>
    <dbReference type="NCBI Taxonomy" id="1820010"/>
    <lineage>
        <taxon>Bacteria</taxon>
        <taxon>Bacillati</taxon>
        <taxon>Bacillota</taxon>
        <taxon>Bacilli</taxon>
        <taxon>Bacillales</taxon>
        <taxon>Paenibacillaceae</taxon>
        <taxon>Paenibacillus</taxon>
    </lineage>
</organism>
<sequence>MNFFRKIKDSAGKMTDRAQNVVEIGRLNTQISNIERELGLYYQKMGEVFYEGYHLKDMSEAEKEMLELAKTCDLLVEERDEVRFKIAELKNERLCGACGKNVAQDALFCPYCGSKLGKPDRITNRSVDELKDLHVEESAVSDETRIYTSPLVEDPALKAVLEKEEDPELEERRQLQLERERERQEELDRRIRTWQENVDHVKADLASNDKPYTKEPSTRESSMKESDNESGLQTVKCQICSSVLVKGTKWCPHCGSEQI</sequence>
<evidence type="ECO:0000259" key="3">
    <source>
        <dbReference type="Pfam" id="PF13248"/>
    </source>
</evidence>
<dbReference type="Pfam" id="PF13248">
    <property type="entry name" value="Zn_ribbon_3"/>
    <property type="match status" value="1"/>
</dbReference>
<comment type="caution">
    <text evidence="4">The sequence shown here is derived from an EMBL/GenBank/DDBJ whole genome shotgun (WGS) entry which is preliminary data.</text>
</comment>
<evidence type="ECO:0000256" key="1">
    <source>
        <dbReference type="SAM" id="Coils"/>
    </source>
</evidence>
<feature type="domain" description="Putative zinc-ribbon" evidence="3">
    <location>
        <begin position="95"/>
        <end position="116"/>
    </location>
</feature>
<evidence type="ECO:0000313" key="5">
    <source>
        <dbReference type="Proteomes" id="UP000608420"/>
    </source>
</evidence>
<feature type="region of interest" description="Disordered" evidence="2">
    <location>
        <begin position="202"/>
        <end position="231"/>
    </location>
</feature>
<dbReference type="Proteomes" id="UP000608420">
    <property type="component" value="Unassembled WGS sequence"/>
</dbReference>
<protein>
    <recommendedName>
        <fullName evidence="3">Putative zinc-ribbon domain-containing protein</fullName>
    </recommendedName>
</protein>
<dbReference type="RefSeq" id="WP_120464651.1">
    <property type="nucleotide sequence ID" value="NZ_BMIW01000013.1"/>
</dbReference>
<evidence type="ECO:0000313" key="4">
    <source>
        <dbReference type="EMBL" id="GGF99294.1"/>
    </source>
</evidence>
<dbReference type="InterPro" id="IPR059113">
    <property type="entry name" value="Znf_ribbon"/>
</dbReference>
<reference evidence="5" key="1">
    <citation type="journal article" date="2019" name="Int. J. Syst. Evol. Microbiol.">
        <title>The Global Catalogue of Microorganisms (GCM) 10K type strain sequencing project: providing services to taxonomists for standard genome sequencing and annotation.</title>
        <authorList>
            <consortium name="The Broad Institute Genomics Platform"/>
            <consortium name="The Broad Institute Genome Sequencing Center for Infectious Disease"/>
            <person name="Wu L."/>
            <person name="Ma J."/>
        </authorList>
    </citation>
    <scope>NUCLEOTIDE SEQUENCE [LARGE SCALE GENOMIC DNA]</scope>
    <source>
        <strain evidence="5">CGMCC 1.15420</strain>
    </source>
</reference>
<evidence type="ECO:0000256" key="2">
    <source>
        <dbReference type="SAM" id="MobiDB-lite"/>
    </source>
</evidence>
<feature type="compositionally biased region" description="Basic and acidic residues" evidence="2">
    <location>
        <begin position="211"/>
        <end position="227"/>
    </location>
</feature>
<keyword evidence="1" id="KW-0175">Coiled coil</keyword>
<dbReference type="EMBL" id="BMIW01000013">
    <property type="protein sequence ID" value="GGF99294.1"/>
    <property type="molecule type" value="Genomic_DNA"/>
</dbReference>
<proteinExistence type="predicted"/>
<name>A0ABQ1VWA3_9BACL</name>
<gene>
    <name evidence="4" type="ORF">GCM10010913_21360</name>
</gene>
<accession>A0ABQ1VWA3</accession>
<feature type="coiled-coil region" evidence="1">
    <location>
        <begin position="58"/>
        <end position="92"/>
    </location>
</feature>
<keyword evidence="5" id="KW-1185">Reference proteome</keyword>